<name>A0A6C0GQI5_9BACT</name>
<dbReference type="InterPro" id="IPR029024">
    <property type="entry name" value="TerB-like"/>
</dbReference>
<sequence length="119" mass="13797">MTSLQIDSQQEAYLAILYALVSVDEQVTVEETDKLIHVLLKDPLFKDTDLMAVYKKVQLINQSIRYDGYKLIEMAAPKISKELRSSLFKQAVEMLQADGIVFRVEKELLQHLRNHLFKD</sequence>
<evidence type="ECO:0000259" key="1">
    <source>
        <dbReference type="Pfam" id="PF05099"/>
    </source>
</evidence>
<dbReference type="Proteomes" id="UP000480178">
    <property type="component" value="Chromosome"/>
</dbReference>
<dbReference type="KEGG" id="rhoz:GXP67_27900"/>
<accession>A0A6C0GQI5</accession>
<dbReference type="Pfam" id="PF05099">
    <property type="entry name" value="TerB"/>
    <property type="match status" value="1"/>
</dbReference>
<dbReference type="SUPFAM" id="SSF158682">
    <property type="entry name" value="TerB-like"/>
    <property type="match status" value="1"/>
</dbReference>
<protein>
    <recommendedName>
        <fullName evidence="1">Co-chaperone DjlA N-terminal domain-containing protein</fullName>
    </recommendedName>
</protein>
<dbReference type="EMBL" id="CP048222">
    <property type="protein sequence ID" value="QHT70197.1"/>
    <property type="molecule type" value="Genomic_DNA"/>
</dbReference>
<evidence type="ECO:0000313" key="3">
    <source>
        <dbReference type="Proteomes" id="UP000480178"/>
    </source>
</evidence>
<dbReference type="InterPro" id="IPR007791">
    <property type="entry name" value="DjlA_N"/>
</dbReference>
<reference evidence="2 3" key="1">
    <citation type="submission" date="2020-01" db="EMBL/GenBank/DDBJ databases">
        <authorList>
            <person name="Kim M.K."/>
        </authorList>
    </citation>
    <scope>NUCLEOTIDE SEQUENCE [LARGE SCALE GENOMIC DNA]</scope>
    <source>
        <strain evidence="2 3">172606-1</strain>
    </source>
</reference>
<keyword evidence="3" id="KW-1185">Reference proteome</keyword>
<organism evidence="2 3">
    <name type="scientific">Rhodocytophaga rosea</name>
    <dbReference type="NCBI Taxonomy" id="2704465"/>
    <lineage>
        <taxon>Bacteria</taxon>
        <taxon>Pseudomonadati</taxon>
        <taxon>Bacteroidota</taxon>
        <taxon>Cytophagia</taxon>
        <taxon>Cytophagales</taxon>
        <taxon>Rhodocytophagaceae</taxon>
        <taxon>Rhodocytophaga</taxon>
    </lineage>
</organism>
<gene>
    <name evidence="2" type="ORF">GXP67_27900</name>
</gene>
<dbReference type="Gene3D" id="1.10.3680.10">
    <property type="entry name" value="TerB-like"/>
    <property type="match status" value="1"/>
</dbReference>
<dbReference type="AlphaFoldDB" id="A0A6C0GQI5"/>
<proteinExistence type="predicted"/>
<dbReference type="RefSeq" id="WP_162446179.1">
    <property type="nucleotide sequence ID" value="NZ_CP048222.1"/>
</dbReference>
<evidence type="ECO:0000313" key="2">
    <source>
        <dbReference type="EMBL" id="QHT70197.1"/>
    </source>
</evidence>
<feature type="domain" description="Co-chaperone DjlA N-terminal" evidence="1">
    <location>
        <begin position="11"/>
        <end position="114"/>
    </location>
</feature>